<comment type="caution">
    <text evidence="1">The sequence shown here is derived from an EMBL/GenBank/DDBJ whole genome shotgun (WGS) entry which is preliminary data.</text>
</comment>
<organism evidence="1 2">
    <name type="scientific">Xylaria flabelliformis</name>
    <dbReference type="NCBI Taxonomy" id="2512241"/>
    <lineage>
        <taxon>Eukaryota</taxon>
        <taxon>Fungi</taxon>
        <taxon>Dikarya</taxon>
        <taxon>Ascomycota</taxon>
        <taxon>Pezizomycotina</taxon>
        <taxon>Sordariomycetes</taxon>
        <taxon>Xylariomycetidae</taxon>
        <taxon>Xylariales</taxon>
        <taxon>Xylariaceae</taxon>
        <taxon>Xylaria</taxon>
    </lineage>
</organism>
<name>A0A553HIE7_9PEZI</name>
<gene>
    <name evidence="1" type="ORF">FHL15_011378</name>
</gene>
<proteinExistence type="predicted"/>
<dbReference type="OrthoDB" id="4725729at2759"/>
<protein>
    <submittedName>
        <fullName evidence="1">Uncharacterized protein</fullName>
    </submittedName>
</protein>
<dbReference type="EMBL" id="VFLP01000132">
    <property type="protein sequence ID" value="TRX87728.1"/>
    <property type="molecule type" value="Genomic_DNA"/>
</dbReference>
<dbReference type="Proteomes" id="UP000319160">
    <property type="component" value="Unassembled WGS sequence"/>
</dbReference>
<evidence type="ECO:0000313" key="1">
    <source>
        <dbReference type="EMBL" id="TRX87728.1"/>
    </source>
</evidence>
<dbReference type="AlphaFoldDB" id="A0A553HIE7"/>
<evidence type="ECO:0000313" key="2">
    <source>
        <dbReference type="Proteomes" id="UP000319160"/>
    </source>
</evidence>
<keyword evidence="2" id="KW-1185">Reference proteome</keyword>
<sequence>MCQDIQQVTFFCGHQMKFWWGKSRFCLFAGEGTDRFHTTYCSFERSNENCPRCQIVERVKQQGALLKRSEFRKTVEDRYAKTKDSKEEQQAKKWESLSQKALSELTKERIVDLELQIKKSVVYFMSKEDFAPNSKIVLLRTLTRLPDLFNIQELVRFFASRYFSEKNTERTLQEWERKKLFSIAHHARLDRTFKDGLNRKEPLPLIGGKKNM</sequence>
<accession>A0A553HIE7</accession>
<reference evidence="2" key="1">
    <citation type="submission" date="2019-06" db="EMBL/GenBank/DDBJ databases">
        <title>Draft genome sequence of the griseofulvin-producing fungus Xylaria cubensis strain G536.</title>
        <authorList>
            <person name="Mead M.E."/>
            <person name="Raja H.A."/>
            <person name="Steenwyk J.L."/>
            <person name="Knowles S.L."/>
            <person name="Oberlies N.H."/>
            <person name="Rokas A."/>
        </authorList>
    </citation>
    <scope>NUCLEOTIDE SEQUENCE [LARGE SCALE GENOMIC DNA]</scope>
    <source>
        <strain evidence="2">G536</strain>
    </source>
</reference>